<comment type="caution">
    <text evidence="1">The sequence shown here is derived from an EMBL/GenBank/DDBJ whole genome shotgun (WGS) entry which is preliminary data.</text>
</comment>
<keyword evidence="2" id="KW-1185">Reference proteome</keyword>
<protein>
    <submittedName>
        <fullName evidence="1">Uncharacterized protein</fullName>
    </submittedName>
</protein>
<gene>
    <name evidence="1" type="ORF">PSACC_00002</name>
</gene>
<dbReference type="Proteomes" id="UP000240830">
    <property type="component" value="Unassembled WGS sequence"/>
</dbReference>
<evidence type="ECO:0000313" key="2">
    <source>
        <dbReference type="Proteomes" id="UP000240830"/>
    </source>
</evidence>
<name>A0A2H9TR15_9FUNG</name>
<proteinExistence type="predicted"/>
<accession>A0A2H9TR15</accession>
<reference evidence="1 2" key="1">
    <citation type="submission" date="2016-10" db="EMBL/GenBank/DDBJ databases">
        <title>The genome of Paramicrosporidium saccamoebae is the missing link in understanding Cryptomycota and Microsporidia evolution.</title>
        <authorList>
            <person name="Quandt C.A."/>
            <person name="Beaudet D."/>
            <person name="Corsaro D."/>
            <person name="Michel R."/>
            <person name="Corradi N."/>
            <person name="James T."/>
        </authorList>
    </citation>
    <scope>NUCLEOTIDE SEQUENCE [LARGE SCALE GENOMIC DNA]</scope>
    <source>
        <strain evidence="1 2">KSL3</strain>
    </source>
</reference>
<evidence type="ECO:0000313" key="1">
    <source>
        <dbReference type="EMBL" id="PJF20182.1"/>
    </source>
</evidence>
<dbReference type="EMBL" id="MTSL01000002">
    <property type="protein sequence ID" value="PJF20182.1"/>
    <property type="molecule type" value="Genomic_DNA"/>
</dbReference>
<dbReference type="AlphaFoldDB" id="A0A2H9TR15"/>
<organism evidence="1 2">
    <name type="scientific">Paramicrosporidium saccamoebae</name>
    <dbReference type="NCBI Taxonomy" id="1246581"/>
    <lineage>
        <taxon>Eukaryota</taxon>
        <taxon>Fungi</taxon>
        <taxon>Fungi incertae sedis</taxon>
        <taxon>Cryptomycota</taxon>
        <taxon>Cryptomycota incertae sedis</taxon>
        <taxon>Paramicrosporidium</taxon>
    </lineage>
</organism>
<sequence>MSLSCKICENPYRGSFPLLLGAFKVNLAVHPVDGSCVREAFLFTASIGFKIGISKVGATLQNAADEDAGYVKSWIGSQRRVDDVDDANSSRCTVLHSGAAAEGVVDGNVRRRCVDA</sequence>